<dbReference type="InterPro" id="IPR003597">
    <property type="entry name" value="Ig_C1-set"/>
</dbReference>
<dbReference type="SUPFAM" id="SSF54452">
    <property type="entry name" value="MHC antigen-recognition domain"/>
    <property type="match status" value="1"/>
</dbReference>
<dbReference type="InterPro" id="IPR000353">
    <property type="entry name" value="MHC_II_b_N"/>
</dbReference>
<organism evidence="9 10">
    <name type="scientific">Triplophysa tibetana</name>
    <dbReference type="NCBI Taxonomy" id="1572043"/>
    <lineage>
        <taxon>Eukaryota</taxon>
        <taxon>Metazoa</taxon>
        <taxon>Chordata</taxon>
        <taxon>Craniata</taxon>
        <taxon>Vertebrata</taxon>
        <taxon>Euteleostomi</taxon>
        <taxon>Actinopterygii</taxon>
        <taxon>Neopterygii</taxon>
        <taxon>Teleostei</taxon>
        <taxon>Ostariophysi</taxon>
        <taxon>Cypriniformes</taxon>
        <taxon>Nemacheilidae</taxon>
        <taxon>Triplophysa</taxon>
    </lineage>
</organism>
<dbReference type="InterPro" id="IPR007110">
    <property type="entry name" value="Ig-like_dom"/>
</dbReference>
<accession>A0A5A9NVM4</accession>
<keyword evidence="6" id="KW-0472">Membrane</keyword>
<dbReference type="Gene3D" id="3.10.320.10">
    <property type="entry name" value="Class II Histocompatibility Antigen, M Beta Chain, Chain B, domain 1"/>
    <property type="match status" value="1"/>
</dbReference>
<evidence type="ECO:0000256" key="4">
    <source>
        <dbReference type="ARBA" id="ARBA00023157"/>
    </source>
</evidence>
<dbReference type="PANTHER" id="PTHR19944">
    <property type="entry name" value="MHC CLASS II-RELATED"/>
    <property type="match status" value="1"/>
</dbReference>
<dbReference type="GO" id="GO:0019882">
    <property type="term" value="P:antigen processing and presentation"/>
    <property type="evidence" value="ECO:0007669"/>
    <property type="project" value="InterPro"/>
</dbReference>
<keyword evidence="7" id="KW-0732">Signal</keyword>
<dbReference type="InterPro" id="IPR050160">
    <property type="entry name" value="MHC/Immunoglobulin"/>
</dbReference>
<feature type="signal peptide" evidence="7">
    <location>
        <begin position="1"/>
        <end position="22"/>
    </location>
</feature>
<evidence type="ECO:0000256" key="2">
    <source>
        <dbReference type="ARBA" id="ARBA00022692"/>
    </source>
</evidence>
<keyword evidence="4" id="KW-1015">Disulfide bond</keyword>
<evidence type="ECO:0000256" key="7">
    <source>
        <dbReference type="SAM" id="SignalP"/>
    </source>
</evidence>
<dbReference type="Pfam" id="PF00969">
    <property type="entry name" value="MHC_II_beta"/>
    <property type="match status" value="1"/>
</dbReference>
<dbReference type="InterPro" id="IPR013783">
    <property type="entry name" value="Ig-like_fold"/>
</dbReference>
<protein>
    <recommendedName>
        <fullName evidence="8">Ig-like domain-containing protein</fullName>
    </recommendedName>
</protein>
<dbReference type="PROSITE" id="PS50835">
    <property type="entry name" value="IG_LIKE"/>
    <property type="match status" value="1"/>
</dbReference>
<evidence type="ECO:0000256" key="5">
    <source>
        <dbReference type="ARBA" id="ARBA00023180"/>
    </source>
</evidence>
<evidence type="ECO:0000259" key="8">
    <source>
        <dbReference type="PROSITE" id="PS50835"/>
    </source>
</evidence>
<sequence length="248" mass="28500">MQKCNTVLRVIFLPTLFETANGWYIYSLALCRVHVSLENTEFIYSLNYNKFEVIRFNSTTEKFVGYTENGAEWADELNNKPEWLHQQAVIDVADCKSLEALYLPYIEKTVKPEVTIQSVRQPSGTQPAMLICSAYDFYPKFIKMTWMRDDEVMNSDVTSTEEMADGDWYYQIHSNLEYFPKPGEKITCVVEHASSNKPMIYHWDSSQSESDRIDLFIGAAGFVLGIIMTVGGLTYYIKKCTGGYTHTL</sequence>
<keyword evidence="5" id="KW-0325">Glycoprotein</keyword>
<proteinExistence type="predicted"/>
<feature type="transmembrane region" description="Helical" evidence="6">
    <location>
        <begin position="215"/>
        <end position="237"/>
    </location>
</feature>
<comment type="caution">
    <text evidence="9">The sequence shown here is derived from an EMBL/GenBank/DDBJ whole genome shotgun (WGS) entry which is preliminary data.</text>
</comment>
<evidence type="ECO:0000256" key="6">
    <source>
        <dbReference type="SAM" id="Phobius"/>
    </source>
</evidence>
<feature type="domain" description="Ig-like" evidence="8">
    <location>
        <begin position="112"/>
        <end position="200"/>
    </location>
</feature>
<keyword evidence="3 6" id="KW-1133">Transmembrane helix</keyword>
<dbReference type="EMBL" id="SOYY01000012">
    <property type="protein sequence ID" value="KAA0713860.1"/>
    <property type="molecule type" value="Genomic_DNA"/>
</dbReference>
<dbReference type="GO" id="GO:0006955">
    <property type="term" value="P:immune response"/>
    <property type="evidence" value="ECO:0007669"/>
    <property type="project" value="InterPro"/>
</dbReference>
<dbReference type="InterPro" id="IPR011162">
    <property type="entry name" value="MHC_I/II-like_Ag-recog"/>
</dbReference>
<evidence type="ECO:0000313" key="10">
    <source>
        <dbReference type="Proteomes" id="UP000324632"/>
    </source>
</evidence>
<dbReference type="SMART" id="SM00921">
    <property type="entry name" value="MHC_II_beta"/>
    <property type="match status" value="1"/>
</dbReference>
<dbReference type="Proteomes" id="UP000324632">
    <property type="component" value="Chromosome 12"/>
</dbReference>
<dbReference type="Gene3D" id="2.60.40.10">
    <property type="entry name" value="Immunoglobulins"/>
    <property type="match status" value="1"/>
</dbReference>
<comment type="subcellular location">
    <subcellularLocation>
        <location evidence="1">Membrane</location>
        <topology evidence="1">Single-pass type I membrane protein</topology>
    </subcellularLocation>
</comment>
<dbReference type="InterPro" id="IPR036179">
    <property type="entry name" value="Ig-like_dom_sf"/>
</dbReference>
<evidence type="ECO:0000256" key="3">
    <source>
        <dbReference type="ARBA" id="ARBA00022989"/>
    </source>
</evidence>
<evidence type="ECO:0000313" key="9">
    <source>
        <dbReference type="EMBL" id="KAA0713860.1"/>
    </source>
</evidence>
<name>A0A5A9NVM4_9TELE</name>
<evidence type="ECO:0000256" key="1">
    <source>
        <dbReference type="ARBA" id="ARBA00004479"/>
    </source>
</evidence>
<dbReference type="GO" id="GO:0042613">
    <property type="term" value="C:MHC class II protein complex"/>
    <property type="evidence" value="ECO:0007669"/>
    <property type="project" value="InterPro"/>
</dbReference>
<gene>
    <name evidence="9" type="ORF">E1301_Tti015609</name>
</gene>
<dbReference type="PANTHER" id="PTHR19944:SF99">
    <property type="entry name" value="HLA CLASS II HISTOCOMPATIBILITY ANTIGEN, DRB1 BETA CHAIN"/>
    <property type="match status" value="1"/>
</dbReference>
<reference evidence="9 10" key="1">
    <citation type="journal article" date="2019" name="Mol. Ecol. Resour.">
        <title>Chromosome-level genome assembly of Triplophysa tibetana, a fish adapted to the harsh high-altitude environment of the Tibetan Plateau.</title>
        <authorList>
            <person name="Yang X."/>
            <person name="Liu H."/>
            <person name="Ma Z."/>
            <person name="Zou Y."/>
            <person name="Zou M."/>
            <person name="Mao Y."/>
            <person name="Li X."/>
            <person name="Wang H."/>
            <person name="Chen T."/>
            <person name="Wang W."/>
            <person name="Yang R."/>
        </authorList>
    </citation>
    <scope>NUCLEOTIDE SEQUENCE [LARGE SCALE GENOMIC DNA]</scope>
    <source>
        <strain evidence="9">TTIB1903HZAU</strain>
        <tissue evidence="9">Muscle</tissue>
    </source>
</reference>
<dbReference type="Pfam" id="PF07654">
    <property type="entry name" value="C1-set"/>
    <property type="match status" value="1"/>
</dbReference>
<keyword evidence="10" id="KW-1185">Reference proteome</keyword>
<dbReference type="InterPro" id="IPR014745">
    <property type="entry name" value="MHC_II_a/b_N"/>
</dbReference>
<dbReference type="SMART" id="SM00407">
    <property type="entry name" value="IGc1"/>
    <property type="match status" value="1"/>
</dbReference>
<feature type="chain" id="PRO_5022967422" description="Ig-like domain-containing protein" evidence="7">
    <location>
        <begin position="23"/>
        <end position="248"/>
    </location>
</feature>
<dbReference type="SUPFAM" id="SSF48726">
    <property type="entry name" value="Immunoglobulin"/>
    <property type="match status" value="1"/>
</dbReference>
<keyword evidence="2 6" id="KW-0812">Transmembrane</keyword>
<dbReference type="AlphaFoldDB" id="A0A5A9NVM4"/>